<dbReference type="PANTHER" id="PTHR39456:SF1">
    <property type="entry name" value="METAL-DEPENDENT HYDROLASE"/>
    <property type="match status" value="1"/>
</dbReference>
<dbReference type="EMBL" id="JBIMSP010000005">
    <property type="protein sequence ID" value="MFH5241311.1"/>
    <property type="molecule type" value="Genomic_DNA"/>
</dbReference>
<reference evidence="4 5" key="1">
    <citation type="submission" date="2024-10" db="EMBL/GenBank/DDBJ databases">
        <authorList>
            <person name="Riesco R."/>
        </authorList>
    </citation>
    <scope>NUCLEOTIDE SEQUENCE [LARGE SCALE GENOMIC DNA]</scope>
    <source>
        <strain evidence="3 5">NCIMB 15448</strain>
        <strain evidence="1 4">NCIMB 15449</strain>
        <strain evidence="2 6">NCIMB 15450</strain>
    </source>
</reference>
<dbReference type="GO" id="GO:0016787">
    <property type="term" value="F:hydrolase activity"/>
    <property type="evidence" value="ECO:0007669"/>
    <property type="project" value="UniProtKB-KW"/>
</dbReference>
<organism evidence="2 6">
    <name type="scientific">Antrihabitans spumae</name>
    <dbReference type="NCBI Taxonomy" id="3373370"/>
    <lineage>
        <taxon>Bacteria</taxon>
        <taxon>Bacillati</taxon>
        <taxon>Actinomycetota</taxon>
        <taxon>Actinomycetes</taxon>
        <taxon>Mycobacteriales</taxon>
        <taxon>Nocardiaceae</taxon>
        <taxon>Antrihabitans</taxon>
    </lineage>
</organism>
<dbReference type="Proteomes" id="UP001609175">
    <property type="component" value="Unassembled WGS sequence"/>
</dbReference>
<dbReference type="InterPro" id="IPR016516">
    <property type="entry name" value="UCP07580"/>
</dbReference>
<dbReference type="Proteomes" id="UP001609176">
    <property type="component" value="Unassembled WGS sequence"/>
</dbReference>
<keyword evidence="6" id="KW-1185">Reference proteome</keyword>
<evidence type="ECO:0000313" key="6">
    <source>
        <dbReference type="Proteomes" id="UP001609219"/>
    </source>
</evidence>
<dbReference type="Pfam" id="PF10118">
    <property type="entry name" value="Metal_hydrol"/>
    <property type="match status" value="1"/>
</dbReference>
<evidence type="ECO:0000313" key="2">
    <source>
        <dbReference type="EMBL" id="MFH5228262.1"/>
    </source>
</evidence>
<dbReference type="PANTHER" id="PTHR39456">
    <property type="entry name" value="METAL-DEPENDENT HYDROLASE"/>
    <property type="match status" value="1"/>
</dbReference>
<dbReference type="PIRSF" id="PIRSF007580">
    <property type="entry name" value="UCP07580"/>
    <property type="match status" value="1"/>
</dbReference>
<evidence type="ECO:0000313" key="1">
    <source>
        <dbReference type="EMBL" id="MFH5208261.1"/>
    </source>
</evidence>
<proteinExistence type="predicted"/>
<sequence length="300" mass="33418">MTKQTATAQARHEEAHAITARDVQFDWDGMPFHYVPNEPVATHVWNFMHLILPEAERAMAGALADALPYIEDERLREEAVGFIGQEAMHASSHEGVRTYLTEQGLDVEPMVDTMNYLIDKLLTDHGLSGRAKKAWLKERLGLFAALEHFTAIIGQWLLDADELDEAGIHPMMLDLLRWHGAEEVEHRSVVFDVYQHVDGSYARRARTALLASTTLAVLTCASITYLVNHDPSPNKGKPWPVQFVSAAMRGLVPSGLHFLTEIPVYLKPGFHPSSMGSLDQALRYLATSPAANAELRQESS</sequence>
<comment type="caution">
    <text evidence="2">The sequence shown here is derived from an EMBL/GenBank/DDBJ whole genome shotgun (WGS) entry which is preliminary data.</text>
</comment>
<evidence type="ECO:0000313" key="4">
    <source>
        <dbReference type="Proteomes" id="UP001609175"/>
    </source>
</evidence>
<dbReference type="Proteomes" id="UP001609219">
    <property type="component" value="Unassembled WGS sequence"/>
</dbReference>
<gene>
    <name evidence="3" type="ORF">ACHIPV_05350</name>
    <name evidence="1" type="ORF">ACHIPZ_08580</name>
    <name evidence="2" type="ORF">ACHIRB_06680</name>
</gene>
<dbReference type="EC" id="3.-.-.-" evidence="2"/>
<protein>
    <submittedName>
        <fullName evidence="2">Metal-dependent hydrolase</fullName>
        <ecNumber evidence="2">3.-.-.-</ecNumber>
    </submittedName>
</protein>
<evidence type="ECO:0000313" key="5">
    <source>
        <dbReference type="Proteomes" id="UP001609176"/>
    </source>
</evidence>
<keyword evidence="2" id="KW-0378">Hydrolase</keyword>
<name>A0ABW7JZT9_9NOCA</name>
<dbReference type="EMBL" id="JBIMSO010000038">
    <property type="protein sequence ID" value="MFH5208261.1"/>
    <property type="molecule type" value="Genomic_DNA"/>
</dbReference>
<evidence type="ECO:0000313" key="3">
    <source>
        <dbReference type="EMBL" id="MFH5241311.1"/>
    </source>
</evidence>
<dbReference type="RefSeq" id="WP_395113742.1">
    <property type="nucleotide sequence ID" value="NZ_JBIMSN010000026.1"/>
</dbReference>
<dbReference type="EMBL" id="JBIMSN010000026">
    <property type="protein sequence ID" value="MFH5228262.1"/>
    <property type="molecule type" value="Genomic_DNA"/>
</dbReference>
<accession>A0ABW7JZT9</accession>